<accession>A0A3E2HDM8</accession>
<sequence>MKIWPALVSVTNARVCTTKGAGPSGLVAAKTFLHSRKQQHRPNVDFHVTIFEKSPQIGGLWPLSRSGPVSGLVHPDMCTNQSRHTVAFSGLAWREDVSSFPKAWEVGGYLEKYRQTYCTDAELHLGEGVVEATPLSDADSMSKETRWRVRTKKDLSSTTSSSGKGTIDQKEEKEYEFDHVIVASGFFGKPDIPSLNGKEYPVIHSSQFRNVKNLVLNEDGSRRPGKKIIVAGGQMSGVETAASIALQLSSAVHSPDSSEIRDAAEITIYHIVQNPFWVMPLFFPKNPMLEDTSGKDTKKLPNPAPSFLPLDMISYNIEARPPGPLQNTSGHITTEAAEMTANYMQSLIGSDQGDFGAPELAVTGVVRSEPPILTCSDHYVEFVRSGNIKLIKGKLDKFVESGKVTVVEDGREKMEVDDIAAVVLATGFSATESLDFFPQSILSTLQYDSSSSEFPAALNVHSTINAKLPSLGFVGFYRSPYWGVMEMQACYLAKLWSGDEHAAKVLDEDTTLEAMLALRTDERRAQFPMGDYMFLMESFSEAIGVKRKGPEEGKRTGNVFPYQYLSDDASETERKEAETALSIIGQTMKDSAEKGKFVARAVYRALQGVWKVERDLISSISTFPSGKFTGSANFYPRLPTAEGFDSEYLYVEQGEFVTEQGMQFSANRRYAHRYTESTDIHSVWFVKQDNRSVDYLFHELEILPPSPTPSISPEGKVSGSGWRARAHHLCIDDTYDVMYEFRFRGVQLEEWRLEYSVKGPQKDYRIASVYRRIHSLLVFTSPTSLHKDTSNANNNINKTINTVANSKPQKHQEDCGSSPFQTPCSGAPSLQAKTVAAVVIGVGAGVIAGLMV</sequence>
<reference evidence="6 7" key="1">
    <citation type="submission" date="2018-05" db="EMBL/GenBank/DDBJ databases">
        <title>Draft genome sequence of Scytalidium lignicola DSM 105466, a ubiquitous saprotrophic fungus.</title>
        <authorList>
            <person name="Buettner E."/>
            <person name="Gebauer A.M."/>
            <person name="Hofrichter M."/>
            <person name="Liers C."/>
            <person name="Kellner H."/>
        </authorList>
    </citation>
    <scope>NUCLEOTIDE SEQUENCE [LARGE SCALE GENOMIC DNA]</scope>
    <source>
        <strain evidence="6 7">DSM 105466</strain>
    </source>
</reference>
<protein>
    <recommendedName>
        <fullName evidence="5">DUF6314 domain-containing protein</fullName>
    </recommendedName>
</protein>
<dbReference type="InterPro" id="IPR050346">
    <property type="entry name" value="FMO-like"/>
</dbReference>
<evidence type="ECO:0000313" key="6">
    <source>
        <dbReference type="EMBL" id="RFU31252.1"/>
    </source>
</evidence>
<keyword evidence="3" id="KW-0560">Oxidoreductase</keyword>
<dbReference type="Pfam" id="PF13738">
    <property type="entry name" value="Pyr_redox_3"/>
    <property type="match status" value="1"/>
</dbReference>
<evidence type="ECO:0000256" key="1">
    <source>
        <dbReference type="ARBA" id="ARBA00022630"/>
    </source>
</evidence>
<dbReference type="Proteomes" id="UP000258309">
    <property type="component" value="Unassembled WGS sequence"/>
</dbReference>
<keyword evidence="2" id="KW-0274">FAD</keyword>
<evidence type="ECO:0000256" key="4">
    <source>
        <dbReference type="SAM" id="MobiDB-lite"/>
    </source>
</evidence>
<comment type="caution">
    <text evidence="6">The sequence shown here is derived from an EMBL/GenBank/DDBJ whole genome shotgun (WGS) entry which is preliminary data.</text>
</comment>
<dbReference type="GO" id="GO:0016491">
    <property type="term" value="F:oxidoreductase activity"/>
    <property type="evidence" value="ECO:0007669"/>
    <property type="project" value="UniProtKB-KW"/>
</dbReference>
<dbReference type="Pfam" id="PF19834">
    <property type="entry name" value="DUF6314"/>
    <property type="match status" value="1"/>
</dbReference>
<evidence type="ECO:0000313" key="7">
    <source>
        <dbReference type="Proteomes" id="UP000258309"/>
    </source>
</evidence>
<organism evidence="6 7">
    <name type="scientific">Scytalidium lignicola</name>
    <name type="common">Hyphomycete</name>
    <dbReference type="NCBI Taxonomy" id="5539"/>
    <lineage>
        <taxon>Eukaryota</taxon>
        <taxon>Fungi</taxon>
        <taxon>Dikarya</taxon>
        <taxon>Ascomycota</taxon>
        <taxon>Pezizomycotina</taxon>
        <taxon>Leotiomycetes</taxon>
        <taxon>Leotiomycetes incertae sedis</taxon>
        <taxon>Scytalidium</taxon>
    </lineage>
</organism>
<dbReference type="InterPro" id="IPR036188">
    <property type="entry name" value="FAD/NAD-bd_sf"/>
</dbReference>
<proteinExistence type="predicted"/>
<dbReference type="OrthoDB" id="66881at2759"/>
<feature type="domain" description="DUF6314" evidence="5">
    <location>
        <begin position="606"/>
        <end position="772"/>
    </location>
</feature>
<evidence type="ECO:0000256" key="2">
    <source>
        <dbReference type="ARBA" id="ARBA00022827"/>
    </source>
</evidence>
<dbReference type="SUPFAM" id="SSF51905">
    <property type="entry name" value="FAD/NAD(P)-binding domain"/>
    <property type="match status" value="1"/>
</dbReference>
<dbReference type="InterPro" id="IPR045632">
    <property type="entry name" value="DUF6314"/>
</dbReference>
<dbReference type="EMBL" id="NCSJ02000080">
    <property type="protein sequence ID" value="RFU31252.1"/>
    <property type="molecule type" value="Genomic_DNA"/>
</dbReference>
<gene>
    <name evidence="6" type="ORF">B7463_g5103</name>
</gene>
<name>A0A3E2HDM8_SCYLI</name>
<evidence type="ECO:0000259" key="5">
    <source>
        <dbReference type="Pfam" id="PF19834"/>
    </source>
</evidence>
<evidence type="ECO:0000256" key="3">
    <source>
        <dbReference type="ARBA" id="ARBA00023002"/>
    </source>
</evidence>
<feature type="non-terminal residue" evidence="6">
    <location>
        <position position="1"/>
    </location>
</feature>
<feature type="compositionally biased region" description="Basic and acidic residues" evidence="4">
    <location>
        <begin position="141"/>
        <end position="155"/>
    </location>
</feature>
<dbReference type="AlphaFoldDB" id="A0A3E2HDM8"/>
<feature type="region of interest" description="Disordered" evidence="4">
    <location>
        <begin position="141"/>
        <end position="171"/>
    </location>
</feature>
<keyword evidence="1" id="KW-0285">Flavoprotein</keyword>
<dbReference type="PANTHER" id="PTHR23023">
    <property type="entry name" value="DIMETHYLANILINE MONOOXYGENASE"/>
    <property type="match status" value="1"/>
</dbReference>
<dbReference type="Gene3D" id="3.50.50.60">
    <property type="entry name" value="FAD/NAD(P)-binding domain"/>
    <property type="match status" value="1"/>
</dbReference>
<keyword evidence="7" id="KW-1185">Reference proteome</keyword>
<feature type="non-terminal residue" evidence="6">
    <location>
        <position position="852"/>
    </location>
</feature>
<dbReference type="OMA" id="GQFPMGD"/>